<feature type="domain" description="BRCT" evidence="1">
    <location>
        <begin position="367"/>
        <end position="451"/>
    </location>
</feature>
<dbReference type="Pfam" id="PF00533">
    <property type="entry name" value="BRCT"/>
    <property type="match status" value="1"/>
</dbReference>
<dbReference type="Proteomes" id="UP000464754">
    <property type="component" value="Chromosome"/>
</dbReference>
<accession>A0A6N4TGE7</accession>
<proteinExistence type="predicted"/>
<organism evidence="2 3">
    <name type="scientific">Amedibacterium intestinale</name>
    <dbReference type="NCBI Taxonomy" id="2583452"/>
    <lineage>
        <taxon>Bacteria</taxon>
        <taxon>Bacillati</taxon>
        <taxon>Bacillota</taxon>
        <taxon>Erysipelotrichia</taxon>
        <taxon>Erysipelotrichales</taxon>
        <taxon>Erysipelotrichaceae</taxon>
        <taxon>Amedibacterium</taxon>
    </lineage>
</organism>
<dbReference type="SUPFAM" id="SSF52113">
    <property type="entry name" value="BRCT domain"/>
    <property type="match status" value="1"/>
</dbReference>
<dbReference type="AlphaFoldDB" id="A0A6N4TGE7"/>
<evidence type="ECO:0000313" key="3">
    <source>
        <dbReference type="Proteomes" id="UP000464754"/>
    </source>
</evidence>
<dbReference type="Gene3D" id="3.30.420.10">
    <property type="entry name" value="Ribonuclease H-like superfamily/Ribonuclease H"/>
    <property type="match status" value="1"/>
</dbReference>
<dbReference type="PROSITE" id="PS50172">
    <property type="entry name" value="BRCT"/>
    <property type="match status" value="1"/>
</dbReference>
<dbReference type="InterPro" id="IPR001357">
    <property type="entry name" value="BRCT_dom"/>
</dbReference>
<dbReference type="SMART" id="SM00479">
    <property type="entry name" value="EXOIII"/>
    <property type="match status" value="1"/>
</dbReference>
<dbReference type="PANTHER" id="PTHR30231:SF42">
    <property type="entry name" value="EXONUCLEASE"/>
    <property type="match status" value="1"/>
</dbReference>
<dbReference type="GO" id="GO:0005829">
    <property type="term" value="C:cytosol"/>
    <property type="evidence" value="ECO:0007669"/>
    <property type="project" value="TreeGrafter"/>
</dbReference>
<dbReference type="KEGG" id="aarg:Aargi30884_04270"/>
<evidence type="ECO:0000259" key="1">
    <source>
        <dbReference type="PROSITE" id="PS50172"/>
    </source>
</evidence>
<dbReference type="PANTHER" id="PTHR30231">
    <property type="entry name" value="DNA POLYMERASE III SUBUNIT EPSILON"/>
    <property type="match status" value="1"/>
</dbReference>
<gene>
    <name evidence="2" type="ORF">Aargi30884_04270</name>
</gene>
<dbReference type="InterPro" id="IPR013520">
    <property type="entry name" value="Ribonucl_H"/>
</dbReference>
<dbReference type="Gene3D" id="3.40.50.10190">
    <property type="entry name" value="BRCT domain"/>
    <property type="match status" value="1"/>
</dbReference>
<dbReference type="EMBL" id="AP019695">
    <property type="protein sequence ID" value="BBK21524.1"/>
    <property type="molecule type" value="Genomic_DNA"/>
</dbReference>
<dbReference type="GO" id="GO:0003676">
    <property type="term" value="F:nucleic acid binding"/>
    <property type="evidence" value="ECO:0007669"/>
    <property type="project" value="InterPro"/>
</dbReference>
<keyword evidence="3" id="KW-1185">Reference proteome</keyword>
<sequence>MKKVLYLDVEWANPKNKSICQIGLVSEDFETEEPIFPELNLYINPEDKFDENCVAVHNITNSKTKDCPNFAEVWPEIEKYFTNSIIIGHNVKSSDLNAIVKNLRRYNIDIPVLYCVDTYELSKKLVKPFEISDYQLSTLCNYFGIDIDNEHDAFDDACACADLLKEFVNVFELNLEDYVEEYQIKDTGDFVEYVSSVEFRRELNTLYGVLCGIELDNQIVQEEHEYIVDWLESHRHYIHYESVGHIIKVLKMILEDNIITKEEIDTLKTVISMYLQEIKSSRETLATQFLQGLTLGIKADKEIKDIEIYNLQKWLYDNDYLEGHYPYDKLIHKVEEIVEDKIITLEEKEELKKLFDELNNPIENLNNAIIEFENKSFCLSGNFEYGSKAKVEEYITSKGGSVDKNIKKNTNYLVVGEDGSSKYSNGNYGTKVKRAIESGITILKEYQLFNL</sequence>
<evidence type="ECO:0000313" key="2">
    <source>
        <dbReference type="EMBL" id="BBK21524.1"/>
    </source>
</evidence>
<dbReference type="InterPro" id="IPR036397">
    <property type="entry name" value="RNaseH_sf"/>
</dbReference>
<dbReference type="GO" id="GO:0008408">
    <property type="term" value="F:3'-5' exonuclease activity"/>
    <property type="evidence" value="ECO:0007669"/>
    <property type="project" value="TreeGrafter"/>
</dbReference>
<dbReference type="Pfam" id="PF00929">
    <property type="entry name" value="RNase_T"/>
    <property type="match status" value="1"/>
</dbReference>
<dbReference type="InterPro" id="IPR036420">
    <property type="entry name" value="BRCT_dom_sf"/>
</dbReference>
<protein>
    <recommendedName>
        <fullName evidence="1">BRCT domain-containing protein</fullName>
    </recommendedName>
</protein>
<dbReference type="CDD" id="cd17748">
    <property type="entry name" value="BRCT_DNA_ligase_like"/>
    <property type="match status" value="1"/>
</dbReference>
<dbReference type="InterPro" id="IPR012337">
    <property type="entry name" value="RNaseH-like_sf"/>
</dbReference>
<dbReference type="RefSeq" id="WP_115714737.1">
    <property type="nucleotide sequence ID" value="NZ_AP019695.1"/>
</dbReference>
<reference evidence="3" key="1">
    <citation type="submission" date="2019-05" db="EMBL/GenBank/DDBJ databases">
        <title>Complete genome sequencing of Absiella argi strain JCM 30884.</title>
        <authorList>
            <person name="Sakamoto M."/>
            <person name="Murakami T."/>
            <person name="Mori H."/>
        </authorList>
    </citation>
    <scope>NUCLEOTIDE SEQUENCE [LARGE SCALE GENOMIC DNA]</scope>
    <source>
        <strain evidence="3">JCM 30884</strain>
    </source>
</reference>
<name>A0A6N4TGE7_9FIRM</name>
<dbReference type="SUPFAM" id="SSF53098">
    <property type="entry name" value="Ribonuclease H-like"/>
    <property type="match status" value="1"/>
</dbReference>